<feature type="region of interest" description="Disordered" evidence="2">
    <location>
        <begin position="327"/>
        <end position="414"/>
    </location>
</feature>
<dbReference type="AlphaFoldDB" id="A0A0K2GJS8"/>
<dbReference type="PATRIC" id="fig|42253.5.peg.4442"/>
<evidence type="ECO:0000256" key="1">
    <source>
        <dbReference type="SAM" id="Coils"/>
    </source>
</evidence>
<accession>A0A0K2GJS8</accession>
<protein>
    <submittedName>
        <fullName evidence="3">Uncharacterized protein</fullName>
    </submittedName>
</protein>
<dbReference type="KEGG" id="nmv:NITMOv2_4503"/>
<proteinExistence type="predicted"/>
<dbReference type="EMBL" id="CP011801">
    <property type="protein sequence ID" value="ALA60877.1"/>
    <property type="molecule type" value="Genomic_DNA"/>
</dbReference>
<name>A0A0K2GJS8_NITMO</name>
<evidence type="ECO:0000313" key="3">
    <source>
        <dbReference type="EMBL" id="ALA60877.1"/>
    </source>
</evidence>
<gene>
    <name evidence="3" type="ORF">NITMOv2_4503</name>
</gene>
<reference evidence="3 4" key="1">
    <citation type="journal article" date="2015" name="Proc. Natl. Acad. Sci. U.S.A.">
        <title>Expanded metabolic versatility of ubiquitous nitrite-oxidizing bacteria from the genus Nitrospira.</title>
        <authorList>
            <person name="Koch H."/>
            <person name="Lucker S."/>
            <person name="Albertsen M."/>
            <person name="Kitzinger K."/>
            <person name="Herbold C."/>
            <person name="Spieck E."/>
            <person name="Nielsen P.H."/>
            <person name="Wagner M."/>
            <person name="Daims H."/>
        </authorList>
    </citation>
    <scope>NUCLEOTIDE SEQUENCE [LARGE SCALE GENOMIC DNA]</scope>
    <source>
        <strain evidence="3 4">NSP M-1</strain>
    </source>
</reference>
<dbReference type="Proteomes" id="UP000069205">
    <property type="component" value="Chromosome"/>
</dbReference>
<dbReference type="STRING" id="42253.NITMOv2_4503"/>
<keyword evidence="4" id="KW-1185">Reference proteome</keyword>
<feature type="compositionally biased region" description="Gly residues" evidence="2">
    <location>
        <begin position="388"/>
        <end position="414"/>
    </location>
</feature>
<feature type="compositionally biased region" description="Polar residues" evidence="2">
    <location>
        <begin position="336"/>
        <end position="352"/>
    </location>
</feature>
<feature type="coiled-coil region" evidence="1">
    <location>
        <begin position="150"/>
        <end position="177"/>
    </location>
</feature>
<sequence length="414" mass="44368">MRRRPKQQSGARRASSHRLGLAILFLFVSPFSDFVFVVDSAQAEIRVVTAQGEHRMGDRDTREDAVRLATEAAKRNALEQVATYLESVTVVDGMDITKDEIHTYTAGLVLVLDQQINTALDGDTVVIHVDLIAQIDTEEVGRAIAALRDNEDARVQLVALKQENEQLQKDLDAANQALATATTPDQAQQAAQQRQEILNRVQSNAIVSQAWTDWVLVSPVVYPNLWIGLAQTQALLNVARGLYPNSPHIATAQQVITTRQPPAPPPPPAPPAPGSGLQTMPSHEIVPSPGSQTVPRTLNEITHRTPTAPPQIGNQAGSRQLTDVHQLNPLLPPSAGQPSPSRSTTRLQQFLQQGERGGRPPTINQIHPPIPHQVPRVPHRLAPRSYGAGPGNGARGGGSGGGKGGGGRGGGRGR</sequence>
<evidence type="ECO:0000256" key="2">
    <source>
        <dbReference type="SAM" id="MobiDB-lite"/>
    </source>
</evidence>
<feature type="compositionally biased region" description="Pro residues" evidence="2">
    <location>
        <begin position="261"/>
        <end position="273"/>
    </location>
</feature>
<dbReference type="RefSeq" id="WP_187299295.1">
    <property type="nucleotide sequence ID" value="NZ_CP011801.1"/>
</dbReference>
<keyword evidence="1" id="KW-0175">Coiled coil</keyword>
<feature type="region of interest" description="Disordered" evidence="2">
    <location>
        <begin position="258"/>
        <end position="296"/>
    </location>
</feature>
<evidence type="ECO:0000313" key="4">
    <source>
        <dbReference type="Proteomes" id="UP000069205"/>
    </source>
</evidence>
<organism evidence="3 4">
    <name type="scientific">Nitrospira moscoviensis</name>
    <dbReference type="NCBI Taxonomy" id="42253"/>
    <lineage>
        <taxon>Bacteria</taxon>
        <taxon>Pseudomonadati</taxon>
        <taxon>Nitrospirota</taxon>
        <taxon>Nitrospiria</taxon>
        <taxon>Nitrospirales</taxon>
        <taxon>Nitrospiraceae</taxon>
        <taxon>Nitrospira</taxon>
    </lineage>
</organism>